<comment type="caution">
    <text evidence="3">The sequence shown here is derived from an EMBL/GenBank/DDBJ whole genome shotgun (WGS) entry which is preliminary data.</text>
</comment>
<evidence type="ECO:0000256" key="2">
    <source>
        <dbReference type="SAM" id="Phobius"/>
    </source>
</evidence>
<dbReference type="Pfam" id="PF14012">
    <property type="entry name" value="DUF4229"/>
    <property type="match status" value="1"/>
</dbReference>
<evidence type="ECO:0000313" key="3">
    <source>
        <dbReference type="EMBL" id="GAA4620940.1"/>
    </source>
</evidence>
<name>A0ABP8U2H2_9ACTN</name>
<keyword evidence="4" id="KW-1185">Reference proteome</keyword>
<evidence type="ECO:0000313" key="4">
    <source>
        <dbReference type="Proteomes" id="UP001501442"/>
    </source>
</evidence>
<keyword evidence="2" id="KW-0472">Membrane</keyword>
<dbReference type="Proteomes" id="UP001501442">
    <property type="component" value="Unassembled WGS sequence"/>
</dbReference>
<feature type="region of interest" description="Disordered" evidence="1">
    <location>
        <begin position="55"/>
        <end position="116"/>
    </location>
</feature>
<reference evidence="4" key="1">
    <citation type="journal article" date="2019" name="Int. J. Syst. Evol. Microbiol.">
        <title>The Global Catalogue of Microorganisms (GCM) 10K type strain sequencing project: providing services to taxonomists for standard genome sequencing and annotation.</title>
        <authorList>
            <consortium name="The Broad Institute Genomics Platform"/>
            <consortium name="The Broad Institute Genome Sequencing Center for Infectious Disease"/>
            <person name="Wu L."/>
            <person name="Ma J."/>
        </authorList>
    </citation>
    <scope>NUCLEOTIDE SEQUENCE [LARGE SCALE GENOMIC DNA]</scope>
    <source>
        <strain evidence="4">JCM 17939</strain>
    </source>
</reference>
<evidence type="ECO:0008006" key="5">
    <source>
        <dbReference type="Google" id="ProtNLM"/>
    </source>
</evidence>
<keyword evidence="2" id="KW-0812">Transmembrane</keyword>
<keyword evidence="2" id="KW-1133">Transmembrane helix</keyword>
<dbReference type="InterPro" id="IPR025323">
    <property type="entry name" value="DUF4229"/>
</dbReference>
<evidence type="ECO:0000256" key="1">
    <source>
        <dbReference type="SAM" id="MobiDB-lite"/>
    </source>
</evidence>
<proteinExistence type="predicted"/>
<feature type="transmembrane region" description="Helical" evidence="2">
    <location>
        <begin position="29"/>
        <end position="48"/>
    </location>
</feature>
<gene>
    <name evidence="3" type="ORF">GCM10023196_006880</name>
</gene>
<dbReference type="EMBL" id="BAABHK010000001">
    <property type="protein sequence ID" value="GAA4620940.1"/>
    <property type="molecule type" value="Genomic_DNA"/>
</dbReference>
<organism evidence="3 4">
    <name type="scientific">Actinoallomurus vinaceus</name>
    <dbReference type="NCBI Taxonomy" id="1080074"/>
    <lineage>
        <taxon>Bacteria</taxon>
        <taxon>Bacillati</taxon>
        <taxon>Actinomycetota</taxon>
        <taxon>Actinomycetes</taxon>
        <taxon>Streptosporangiales</taxon>
        <taxon>Thermomonosporaceae</taxon>
        <taxon>Actinoallomurus</taxon>
    </lineage>
</organism>
<protein>
    <recommendedName>
        <fullName evidence="5">DUF4229 domain-containing protein</fullName>
    </recommendedName>
</protein>
<dbReference type="RefSeq" id="WP_345429119.1">
    <property type="nucleotide sequence ID" value="NZ_BAABHK010000001.1"/>
</dbReference>
<accession>A0ABP8U2H2</accession>
<sequence length="116" mass="12130">MRSVFLYTLARLALFGATAGVLFLAGARGFLLLALAVLISGIVSFVLLSRQRDAISSSVTRRAARMRQSLAEGAAREDVDEEDTASSAQQPGRADDDPEPVAGSRKPAPNGPDAAS</sequence>